<dbReference type="InterPro" id="IPR017871">
    <property type="entry name" value="ABC_transporter-like_CS"/>
</dbReference>
<dbReference type="STRING" id="645134.A0A0L0H524"/>
<evidence type="ECO:0000256" key="1">
    <source>
        <dbReference type="ARBA" id="ARBA00004141"/>
    </source>
</evidence>
<dbReference type="OMA" id="RTIWSLF"/>
<feature type="transmembrane region" description="Helical" evidence="9">
    <location>
        <begin position="361"/>
        <end position="389"/>
    </location>
</feature>
<dbReference type="PANTHER" id="PTHR19229">
    <property type="entry name" value="ATP-BINDING CASSETTE TRANSPORTER SUBFAMILY A ABCA"/>
    <property type="match status" value="1"/>
</dbReference>
<dbReference type="GO" id="GO:0140359">
    <property type="term" value="F:ABC-type transporter activity"/>
    <property type="evidence" value="ECO:0007669"/>
    <property type="project" value="InterPro"/>
</dbReference>
<dbReference type="PROSITE" id="PS00211">
    <property type="entry name" value="ABC_TRANSPORTER_1"/>
    <property type="match status" value="1"/>
</dbReference>
<evidence type="ECO:0000256" key="4">
    <source>
        <dbReference type="ARBA" id="ARBA00022741"/>
    </source>
</evidence>
<dbReference type="RefSeq" id="XP_016604625.1">
    <property type="nucleotide sequence ID" value="XM_016756327.1"/>
</dbReference>
<evidence type="ECO:0000313" key="11">
    <source>
        <dbReference type="EMBL" id="KNC96585.1"/>
    </source>
</evidence>
<dbReference type="GO" id="GO:0016887">
    <property type="term" value="F:ATP hydrolysis activity"/>
    <property type="evidence" value="ECO:0007669"/>
    <property type="project" value="InterPro"/>
</dbReference>
<keyword evidence="6 9" id="KW-1133">Transmembrane helix</keyword>
<sequence>MNPPADLASPSLERKGYFVRFFDQLGIMLKRNTILQIRYTKSTLAQTIIAPFVFMLLLFILQKADYANQRRSDPNPPGAPLQGIYNCQGAKPDDPCINIMYTPSDATTDGILALFATKNAQRTGQPAFPKEVPLNNLATLPPRKLGMVPVPSFQFIYNYTLFNPNVTYWGITFTDTPGPPRNIAYQVWYNASNVANGTDVYGREVVSFMRGVDEAIISFLNGGQPTSMDVTLKDWPLIPPKTLSDTIVQNLGPVFFFCSEMVIFINVLNLLVSEKENKLRHGMEMMGLKSSVYWLSHFLSNSLLIAVGAFVTAIFGLMFGFFAFKNTNFGVIFFTFFLFGEGMLMLAFFITTFVRKARVAILIGIFVFIIGLLFESFVFSSSFVGYIWWDKGTSPAGWIVLMFFPFFNFGKAFLDITTYTTGRLDSLTNTFIPGPGFSWSTLYDPLPVELRPIYASGNTPDVPPPIQSWYFLLMNMAFYGVLTWYFDCVIPDEFGWSMPPWFFITPEYWGLGRGRKQHGEVDWLRSEKRRSPGSTPPADEDPDVADERNRALDETYHAAVRIVNLRKIYRNGFIQRKEDKVAVKDLCLNFEEGKLLALLGQNGAGKSTTMNILSGLTPATSGDALMYNLSVRSQMPEIRNIMGVCPQHDILFDDLTAEEHIRLYAGLKGVRKDTWTALVEERLKAVRLWKVRNQRAGTYSGGMKRRLSLVISTIGDPKIIFMDEPTTGMDPVNRRHVWEFVEKFKKGRVIVLTTHSMEEADVLGDRIAIMAHGRLRALGTSIALKTKYGTGYRISIICDPANAEIAKQTVSNMVPNAILEDDSAGALMYQFPTSRNGGEMLPRFIRFLESGEAEWVKAWGISQTTLEEVFLKLIRDANPNGYSGYETKPLVAQAELDLLRNRSLRRTLSRPTRRAAANGGGQHSGAGYGNGYAPS</sequence>
<dbReference type="FunFam" id="3.40.50.300:FF:000665">
    <property type="entry name" value="ABC transporter A family member 2"/>
    <property type="match status" value="1"/>
</dbReference>
<dbReference type="InterPro" id="IPR026082">
    <property type="entry name" value="ABCA"/>
</dbReference>
<feature type="region of interest" description="Disordered" evidence="8">
    <location>
        <begin position="525"/>
        <end position="545"/>
    </location>
</feature>
<dbReference type="GO" id="GO:0005319">
    <property type="term" value="F:lipid transporter activity"/>
    <property type="evidence" value="ECO:0007669"/>
    <property type="project" value="TreeGrafter"/>
</dbReference>
<keyword evidence="2" id="KW-0813">Transport</keyword>
<dbReference type="GO" id="GO:0005524">
    <property type="term" value="F:ATP binding"/>
    <property type="evidence" value="ECO:0007669"/>
    <property type="project" value="UniProtKB-KW"/>
</dbReference>
<dbReference type="SUPFAM" id="SSF52540">
    <property type="entry name" value="P-loop containing nucleoside triphosphate hydrolases"/>
    <property type="match status" value="1"/>
</dbReference>
<dbReference type="EMBL" id="KQ257468">
    <property type="protein sequence ID" value="KNC96585.1"/>
    <property type="molecule type" value="Genomic_DNA"/>
</dbReference>
<feature type="transmembrane region" description="Helical" evidence="9">
    <location>
        <begin position="43"/>
        <end position="61"/>
    </location>
</feature>
<dbReference type="GO" id="GO:0016020">
    <property type="term" value="C:membrane"/>
    <property type="evidence" value="ECO:0007669"/>
    <property type="project" value="UniProtKB-SubCell"/>
</dbReference>
<dbReference type="GeneID" id="27691346"/>
<evidence type="ECO:0000256" key="6">
    <source>
        <dbReference type="ARBA" id="ARBA00022989"/>
    </source>
</evidence>
<proteinExistence type="predicted"/>
<dbReference type="InterPro" id="IPR027417">
    <property type="entry name" value="P-loop_NTPase"/>
</dbReference>
<gene>
    <name evidence="11" type="ORF">SPPG_08169</name>
</gene>
<evidence type="ECO:0000256" key="2">
    <source>
        <dbReference type="ARBA" id="ARBA00022448"/>
    </source>
</evidence>
<dbReference type="Proteomes" id="UP000053201">
    <property type="component" value="Unassembled WGS sequence"/>
</dbReference>
<dbReference type="OrthoDB" id="8061355at2759"/>
<keyword evidence="12" id="KW-1185">Reference proteome</keyword>
<evidence type="ECO:0000259" key="10">
    <source>
        <dbReference type="PROSITE" id="PS50893"/>
    </source>
</evidence>
<evidence type="ECO:0000256" key="9">
    <source>
        <dbReference type="SAM" id="Phobius"/>
    </source>
</evidence>
<evidence type="ECO:0000256" key="3">
    <source>
        <dbReference type="ARBA" id="ARBA00022692"/>
    </source>
</evidence>
<feature type="compositionally biased region" description="Gly residues" evidence="8">
    <location>
        <begin position="918"/>
        <end position="935"/>
    </location>
</feature>
<keyword evidence="7 9" id="KW-0472">Membrane</keyword>
<evidence type="ECO:0000256" key="7">
    <source>
        <dbReference type="ARBA" id="ARBA00023136"/>
    </source>
</evidence>
<dbReference type="PANTHER" id="PTHR19229:SF205">
    <property type="entry name" value="ABC TRANSPORTER A FAMILY MEMBER 1-RELATED"/>
    <property type="match status" value="1"/>
</dbReference>
<keyword evidence="3 9" id="KW-0812">Transmembrane</keyword>
<dbReference type="eggNOG" id="KOG0059">
    <property type="taxonomic scope" value="Eukaryota"/>
</dbReference>
<dbReference type="InParanoid" id="A0A0L0H524"/>
<dbReference type="CDD" id="cd03263">
    <property type="entry name" value="ABC_subfamily_A"/>
    <property type="match status" value="1"/>
</dbReference>
<organism evidence="11 12">
    <name type="scientific">Spizellomyces punctatus (strain DAOM BR117)</name>
    <dbReference type="NCBI Taxonomy" id="645134"/>
    <lineage>
        <taxon>Eukaryota</taxon>
        <taxon>Fungi</taxon>
        <taxon>Fungi incertae sedis</taxon>
        <taxon>Chytridiomycota</taxon>
        <taxon>Chytridiomycota incertae sedis</taxon>
        <taxon>Chytridiomycetes</taxon>
        <taxon>Spizellomycetales</taxon>
        <taxon>Spizellomycetaceae</taxon>
        <taxon>Spizellomyces</taxon>
    </lineage>
</organism>
<dbReference type="AlphaFoldDB" id="A0A0L0H524"/>
<dbReference type="InterPro" id="IPR003439">
    <property type="entry name" value="ABC_transporter-like_ATP-bd"/>
</dbReference>
<dbReference type="Pfam" id="PF00005">
    <property type="entry name" value="ABC_tran"/>
    <property type="match status" value="1"/>
</dbReference>
<dbReference type="Gene3D" id="3.40.50.300">
    <property type="entry name" value="P-loop containing nucleotide triphosphate hydrolases"/>
    <property type="match status" value="1"/>
</dbReference>
<evidence type="ECO:0000313" key="12">
    <source>
        <dbReference type="Proteomes" id="UP000053201"/>
    </source>
</evidence>
<feature type="transmembrane region" description="Helical" evidence="9">
    <location>
        <begin position="395"/>
        <end position="414"/>
    </location>
</feature>
<dbReference type="Pfam" id="PF12698">
    <property type="entry name" value="ABC2_membrane_3"/>
    <property type="match status" value="1"/>
</dbReference>
<keyword evidence="4" id="KW-0547">Nucleotide-binding</keyword>
<comment type="subcellular location">
    <subcellularLocation>
        <location evidence="1">Membrane</location>
        <topology evidence="1">Multi-pass membrane protein</topology>
    </subcellularLocation>
</comment>
<dbReference type="InterPro" id="IPR003593">
    <property type="entry name" value="AAA+_ATPase"/>
</dbReference>
<protein>
    <recommendedName>
        <fullName evidence="10">ABC transporter domain-containing protein</fullName>
    </recommendedName>
</protein>
<dbReference type="PROSITE" id="PS50893">
    <property type="entry name" value="ABC_TRANSPORTER_2"/>
    <property type="match status" value="1"/>
</dbReference>
<feature type="domain" description="ABC transporter" evidence="10">
    <location>
        <begin position="560"/>
        <end position="797"/>
    </location>
</feature>
<name>A0A0L0H524_SPIPD</name>
<dbReference type="SMART" id="SM00382">
    <property type="entry name" value="AAA"/>
    <property type="match status" value="1"/>
</dbReference>
<evidence type="ECO:0000256" key="5">
    <source>
        <dbReference type="ARBA" id="ARBA00022840"/>
    </source>
</evidence>
<feature type="transmembrane region" description="Helical" evidence="9">
    <location>
        <begin position="329"/>
        <end position="354"/>
    </location>
</feature>
<accession>A0A0L0H524</accession>
<dbReference type="VEuPathDB" id="FungiDB:SPPG_08169"/>
<evidence type="ECO:0000256" key="8">
    <source>
        <dbReference type="SAM" id="MobiDB-lite"/>
    </source>
</evidence>
<reference evidence="11 12" key="1">
    <citation type="submission" date="2009-08" db="EMBL/GenBank/DDBJ databases">
        <title>The Genome Sequence of Spizellomyces punctatus strain DAOM BR117.</title>
        <authorList>
            <consortium name="The Broad Institute Genome Sequencing Platform"/>
            <person name="Russ C."/>
            <person name="Cuomo C."/>
            <person name="Shea T."/>
            <person name="Young S.K."/>
            <person name="Zeng Q."/>
            <person name="Koehrsen M."/>
            <person name="Haas B."/>
            <person name="Borodovsky M."/>
            <person name="Guigo R."/>
            <person name="Alvarado L."/>
            <person name="Berlin A."/>
            <person name="Bochicchio J."/>
            <person name="Borenstein D."/>
            <person name="Chapman S."/>
            <person name="Chen Z."/>
            <person name="Engels R."/>
            <person name="Freedman E."/>
            <person name="Gellesch M."/>
            <person name="Goldberg J."/>
            <person name="Griggs A."/>
            <person name="Gujja S."/>
            <person name="Heiman D."/>
            <person name="Hepburn T."/>
            <person name="Howarth C."/>
            <person name="Jen D."/>
            <person name="Larson L."/>
            <person name="Lewis B."/>
            <person name="Mehta T."/>
            <person name="Park D."/>
            <person name="Pearson M."/>
            <person name="Roberts A."/>
            <person name="Saif S."/>
            <person name="Shenoy N."/>
            <person name="Sisk P."/>
            <person name="Stolte C."/>
            <person name="Sykes S."/>
            <person name="Thomson T."/>
            <person name="Walk T."/>
            <person name="White J."/>
            <person name="Yandava C."/>
            <person name="Burger G."/>
            <person name="Gray M.W."/>
            <person name="Holland P.W.H."/>
            <person name="King N."/>
            <person name="Lang F.B.F."/>
            <person name="Roger A.J."/>
            <person name="Ruiz-Trillo I."/>
            <person name="Lander E."/>
            <person name="Nusbaum C."/>
        </authorList>
    </citation>
    <scope>NUCLEOTIDE SEQUENCE [LARGE SCALE GENOMIC DNA]</scope>
    <source>
        <strain evidence="11 12">DAOM BR117</strain>
    </source>
</reference>
<feature type="region of interest" description="Disordered" evidence="8">
    <location>
        <begin position="909"/>
        <end position="935"/>
    </location>
</feature>
<feature type="transmembrane region" description="Helical" evidence="9">
    <location>
        <begin position="251"/>
        <end position="272"/>
    </location>
</feature>
<keyword evidence="5" id="KW-0067">ATP-binding</keyword>
<dbReference type="InterPro" id="IPR013525">
    <property type="entry name" value="ABC2_TM"/>
</dbReference>
<feature type="transmembrane region" description="Helical" evidence="9">
    <location>
        <begin position="292"/>
        <end position="323"/>
    </location>
</feature>